<protein>
    <recommendedName>
        <fullName evidence="5 17">Epoxyqueuosine reductase QueH</fullName>
        <ecNumber evidence="4 17">1.17.99.6</ecNumber>
    </recommendedName>
    <alternativeName>
        <fullName evidence="15 17">Queuosine biosynthesis protein QueH</fullName>
    </alternativeName>
</protein>
<evidence type="ECO:0000256" key="9">
    <source>
        <dbReference type="ARBA" id="ARBA00022785"/>
    </source>
</evidence>
<dbReference type="RefSeq" id="WP_200673253.1">
    <property type="nucleotide sequence ID" value="NZ_JAACYA010000001.1"/>
</dbReference>
<comment type="function">
    <text evidence="1 17">Catalyzes the conversion of epoxyqueuosine (oQ) to queuosine (Q), which is a hypermodified base found in the wobble positions of tRNA(Asp), tRNA(Asn), tRNA(His) and tRNA(Tyr).</text>
</comment>
<evidence type="ECO:0000256" key="14">
    <source>
        <dbReference type="ARBA" id="ARBA00023284"/>
    </source>
</evidence>
<evidence type="ECO:0000256" key="8">
    <source>
        <dbReference type="ARBA" id="ARBA00022723"/>
    </source>
</evidence>
<dbReference type="PANTHER" id="PTHR36701">
    <property type="entry name" value="EPOXYQUEUOSINE REDUCTASE QUEH"/>
    <property type="match status" value="1"/>
</dbReference>
<evidence type="ECO:0000313" key="19">
    <source>
        <dbReference type="Proteomes" id="UP000772812"/>
    </source>
</evidence>
<keyword evidence="12 17" id="KW-0411">Iron-sulfur</keyword>
<dbReference type="EMBL" id="JAACYA010000001">
    <property type="protein sequence ID" value="MBK3331852.1"/>
    <property type="molecule type" value="Genomic_DNA"/>
</dbReference>
<evidence type="ECO:0000256" key="6">
    <source>
        <dbReference type="ARBA" id="ARBA00022485"/>
    </source>
</evidence>
<evidence type="ECO:0000256" key="10">
    <source>
        <dbReference type="ARBA" id="ARBA00023002"/>
    </source>
</evidence>
<organism evidence="18 19">
    <name type="scientific">Persephonella atlantica</name>
    <dbReference type="NCBI Taxonomy" id="2699429"/>
    <lineage>
        <taxon>Bacteria</taxon>
        <taxon>Pseudomonadati</taxon>
        <taxon>Aquificota</taxon>
        <taxon>Aquificia</taxon>
        <taxon>Aquificales</taxon>
        <taxon>Hydrogenothermaceae</taxon>
        <taxon>Persephonella</taxon>
    </lineage>
</organism>
<dbReference type="PANTHER" id="PTHR36701:SF1">
    <property type="entry name" value="EPOXYQUEUOSINE REDUCTASE QUEH"/>
    <property type="match status" value="1"/>
</dbReference>
<accession>A0ABS1GG03</accession>
<evidence type="ECO:0000256" key="5">
    <source>
        <dbReference type="ARBA" id="ARBA00016895"/>
    </source>
</evidence>
<evidence type="ECO:0000256" key="7">
    <source>
        <dbReference type="ARBA" id="ARBA00022694"/>
    </source>
</evidence>
<keyword evidence="8 17" id="KW-0479">Metal-binding</keyword>
<comment type="pathway">
    <text evidence="2 17">tRNA modification; tRNA-queuosine biosynthesis.</text>
</comment>
<sequence length="413" mass="47585">MNKILVHICCGVDAVYALRKLKEDYPDAHIEGYFYDPNIHPEEEYILRWIETERVCNQIGIKCHLAPYELDRWLETVKGLENEPERGKRCTVCHDIRLEKTAQFAKEKGFDSITTVLMMSPKKDFDVLKTVGKQVAEKYGLEFLATDFRKNGGIEKMNRLSKEAQLYHQNYCGCMYALFQQRKGEFVPELVSFGRGRLPGSREEKLFIKKVRLYAESLGLPCYEQSFSFVSWRLISSTLKINKEPVSHAVVWFSKSTKGVLRDRVQEIVEENDRFIVKLKKSFVKIWILREPLREIPLDFPRFTTEPILIVGNDLRERFEPGTRLEIQLKAQFDENGESQNLIVGKKEAEKTVEFHSDTLADGSGGVDIENVLSAISENRKAILTGNKKVVIYGAKTVGNIGKYYFNNSFINV</sequence>
<proteinExistence type="inferred from homology"/>
<feature type="binding site" evidence="17">
    <location>
        <position position="90"/>
    </location>
    <ligand>
        <name>[4Fe-4S] cluster</name>
        <dbReference type="ChEBI" id="CHEBI:49883"/>
    </ligand>
</feature>
<keyword evidence="10 17" id="KW-0560">Oxidoreductase</keyword>
<evidence type="ECO:0000256" key="15">
    <source>
        <dbReference type="ARBA" id="ARBA00031446"/>
    </source>
</evidence>
<keyword evidence="9 17" id="KW-0671">Queuosine biosynthesis</keyword>
<dbReference type="InterPro" id="IPR014729">
    <property type="entry name" value="Rossmann-like_a/b/a_fold"/>
</dbReference>
<keyword evidence="11 17" id="KW-0408">Iron</keyword>
<dbReference type="Gene3D" id="3.40.50.620">
    <property type="entry name" value="HUPs"/>
    <property type="match status" value="1"/>
</dbReference>
<keyword evidence="7 17" id="KW-0819">tRNA processing</keyword>
<evidence type="ECO:0000256" key="11">
    <source>
        <dbReference type="ARBA" id="ARBA00023004"/>
    </source>
</evidence>
<dbReference type="Pfam" id="PF02677">
    <property type="entry name" value="QueH"/>
    <property type="match status" value="1"/>
</dbReference>
<name>A0ABS1GG03_9AQUI</name>
<evidence type="ECO:0000256" key="13">
    <source>
        <dbReference type="ARBA" id="ARBA00023157"/>
    </source>
</evidence>
<evidence type="ECO:0000256" key="12">
    <source>
        <dbReference type="ARBA" id="ARBA00023014"/>
    </source>
</evidence>
<comment type="catalytic activity">
    <reaction evidence="16 17">
        <text>epoxyqueuosine(34) in tRNA + AH2 = queuosine(34) in tRNA + A + H2O</text>
        <dbReference type="Rhea" id="RHEA:32159"/>
        <dbReference type="Rhea" id="RHEA-COMP:18571"/>
        <dbReference type="Rhea" id="RHEA-COMP:18582"/>
        <dbReference type="ChEBI" id="CHEBI:13193"/>
        <dbReference type="ChEBI" id="CHEBI:15377"/>
        <dbReference type="ChEBI" id="CHEBI:17499"/>
        <dbReference type="ChEBI" id="CHEBI:194431"/>
        <dbReference type="ChEBI" id="CHEBI:194443"/>
        <dbReference type="EC" id="1.17.99.6"/>
    </reaction>
</comment>
<keyword evidence="6 17" id="KW-0004">4Fe-4S</keyword>
<feature type="binding site" evidence="17">
    <location>
        <position position="93"/>
    </location>
    <ligand>
        <name>[4Fe-4S] cluster</name>
        <dbReference type="ChEBI" id="CHEBI:49883"/>
    </ligand>
</feature>
<feature type="binding site" evidence="17">
    <location>
        <position position="10"/>
    </location>
    <ligand>
        <name>[4Fe-4S] cluster</name>
        <dbReference type="ChEBI" id="CHEBI:49883"/>
    </ligand>
</feature>
<feature type="disulfide bond" description="Redox-active" evidence="17">
    <location>
        <begin position="172"/>
        <end position="174"/>
    </location>
</feature>
<reference evidence="18 19" key="1">
    <citation type="journal article" date="2021" name="Syst. Appl. Microbiol.">
        <title>Persephonella atlantica sp. nov.: How to adapt to physico-chemical gradients in high temperature hydrothermal habitats.</title>
        <authorList>
            <person name="Francois D.X."/>
            <person name="Godfroy A."/>
            <person name="Mathien C."/>
            <person name="Aube J."/>
            <person name="Cathalot C."/>
            <person name="Lesongeur F."/>
            <person name="L'Haridon S."/>
            <person name="Philippon X."/>
            <person name="Roussel E.G."/>
        </authorList>
    </citation>
    <scope>NUCLEOTIDE SEQUENCE [LARGE SCALE GENOMIC DNA]</scope>
    <source>
        <strain evidence="18 19">MO1340</strain>
    </source>
</reference>
<evidence type="ECO:0000256" key="16">
    <source>
        <dbReference type="ARBA" id="ARBA00047415"/>
    </source>
</evidence>
<evidence type="ECO:0000256" key="17">
    <source>
        <dbReference type="HAMAP-Rule" id="MF_02089"/>
    </source>
</evidence>
<dbReference type="SUPFAM" id="SSF52402">
    <property type="entry name" value="Adenine nucleotide alpha hydrolases-like"/>
    <property type="match status" value="1"/>
</dbReference>
<feature type="binding site" evidence="17">
    <location>
        <position position="9"/>
    </location>
    <ligand>
        <name>[4Fe-4S] cluster</name>
        <dbReference type="ChEBI" id="CHEBI:49883"/>
    </ligand>
</feature>
<dbReference type="EC" id="1.17.99.6" evidence="4 17"/>
<evidence type="ECO:0000256" key="1">
    <source>
        <dbReference type="ARBA" id="ARBA00002268"/>
    </source>
</evidence>
<evidence type="ECO:0000313" key="18">
    <source>
        <dbReference type="EMBL" id="MBK3331852.1"/>
    </source>
</evidence>
<dbReference type="HAMAP" id="MF_02089">
    <property type="entry name" value="QueH"/>
    <property type="match status" value="1"/>
</dbReference>
<comment type="similarity">
    <text evidence="3 17">Belongs to the QueH family.</text>
</comment>
<dbReference type="InterPro" id="IPR003828">
    <property type="entry name" value="QueH"/>
</dbReference>
<evidence type="ECO:0000256" key="3">
    <source>
        <dbReference type="ARBA" id="ARBA00008207"/>
    </source>
</evidence>
<comment type="caution">
    <text evidence="18">The sequence shown here is derived from an EMBL/GenBank/DDBJ whole genome shotgun (WGS) entry which is preliminary data.</text>
</comment>
<keyword evidence="14 17" id="KW-0676">Redox-active center</keyword>
<gene>
    <name evidence="17" type="primary">queH</name>
    <name evidence="18" type="ORF">GWK41_02070</name>
</gene>
<dbReference type="Proteomes" id="UP000772812">
    <property type="component" value="Unassembled WGS sequence"/>
</dbReference>
<keyword evidence="13 17" id="KW-1015">Disulfide bond</keyword>
<evidence type="ECO:0000256" key="2">
    <source>
        <dbReference type="ARBA" id="ARBA00004691"/>
    </source>
</evidence>
<keyword evidence="19" id="KW-1185">Reference proteome</keyword>
<evidence type="ECO:0000256" key="4">
    <source>
        <dbReference type="ARBA" id="ARBA00012622"/>
    </source>
</evidence>